<dbReference type="GO" id="GO:0031419">
    <property type="term" value="F:cobalamin binding"/>
    <property type="evidence" value="ECO:0007669"/>
    <property type="project" value="InterPro"/>
</dbReference>
<dbReference type="PROSITE" id="PS50937">
    <property type="entry name" value="HTH_MERR_2"/>
    <property type="match status" value="1"/>
</dbReference>
<reference evidence="6 7" key="1">
    <citation type="submission" date="2018-07" db="EMBL/GenBank/DDBJ databases">
        <title>Leeuwenhoekiella genomics.</title>
        <authorList>
            <person name="Tahon G."/>
            <person name="Willems A."/>
        </authorList>
    </citation>
    <scope>NUCLEOTIDE SEQUENCE [LARGE SCALE GENOMIC DNA]</scope>
    <source>
        <strain evidence="6 7">LMG 22550</strain>
    </source>
</reference>
<dbReference type="GO" id="GO:0046872">
    <property type="term" value="F:metal ion binding"/>
    <property type="evidence" value="ECO:0007669"/>
    <property type="project" value="InterPro"/>
</dbReference>
<dbReference type="Gene3D" id="3.40.50.280">
    <property type="entry name" value="Cobalamin-binding domain"/>
    <property type="match status" value="1"/>
</dbReference>
<accession>A0A4Q0P414</accession>
<dbReference type="GO" id="GO:0003677">
    <property type="term" value="F:DNA binding"/>
    <property type="evidence" value="ECO:0007669"/>
    <property type="project" value="UniProtKB-KW"/>
</dbReference>
<keyword evidence="2" id="KW-0805">Transcription regulation</keyword>
<dbReference type="SUPFAM" id="SSF52242">
    <property type="entry name" value="Cobalamin (vitamin B12)-binding domain"/>
    <property type="match status" value="1"/>
</dbReference>
<organism evidence="6 7">
    <name type="scientific">Leeuwenhoekiella aequorea</name>
    <dbReference type="NCBI Taxonomy" id="283736"/>
    <lineage>
        <taxon>Bacteria</taxon>
        <taxon>Pseudomonadati</taxon>
        <taxon>Bacteroidota</taxon>
        <taxon>Flavobacteriia</taxon>
        <taxon>Flavobacteriales</taxon>
        <taxon>Flavobacteriaceae</taxon>
        <taxon>Leeuwenhoekiella</taxon>
    </lineage>
</organism>
<keyword evidence="1" id="KW-0678">Repressor</keyword>
<dbReference type="InterPro" id="IPR047057">
    <property type="entry name" value="MerR_fam"/>
</dbReference>
<dbReference type="Pfam" id="PF02607">
    <property type="entry name" value="B12-binding_2"/>
    <property type="match status" value="1"/>
</dbReference>
<dbReference type="InterPro" id="IPR009061">
    <property type="entry name" value="DNA-bd_dom_put_sf"/>
</dbReference>
<dbReference type="SMART" id="SM00422">
    <property type="entry name" value="HTH_MERR"/>
    <property type="match status" value="1"/>
</dbReference>
<dbReference type="AlphaFoldDB" id="A0A4Q0P414"/>
<dbReference type="EMBL" id="QOVM01000007">
    <property type="protein sequence ID" value="RXG20808.1"/>
    <property type="molecule type" value="Genomic_DNA"/>
</dbReference>
<dbReference type="Gene3D" id="1.10.1660.10">
    <property type="match status" value="1"/>
</dbReference>
<dbReference type="InterPro" id="IPR003759">
    <property type="entry name" value="Cbl-bd_cap"/>
</dbReference>
<dbReference type="OrthoDB" id="9800334at2"/>
<gene>
    <name evidence="6" type="ORF">DSM00_2912</name>
</gene>
<dbReference type="RefSeq" id="WP_128758657.1">
    <property type="nucleotide sequence ID" value="NZ_QOVM01000007.1"/>
</dbReference>
<dbReference type="PANTHER" id="PTHR30204:SF69">
    <property type="entry name" value="MERR-FAMILY TRANSCRIPTIONAL REGULATOR"/>
    <property type="match status" value="1"/>
</dbReference>
<dbReference type="InterPro" id="IPR036594">
    <property type="entry name" value="Meth_synthase_dom"/>
</dbReference>
<evidence type="ECO:0000256" key="1">
    <source>
        <dbReference type="ARBA" id="ARBA00022491"/>
    </source>
</evidence>
<dbReference type="SUPFAM" id="SSF46955">
    <property type="entry name" value="Putative DNA-binding domain"/>
    <property type="match status" value="1"/>
</dbReference>
<evidence type="ECO:0000256" key="4">
    <source>
        <dbReference type="ARBA" id="ARBA00023163"/>
    </source>
</evidence>
<dbReference type="InterPro" id="IPR036724">
    <property type="entry name" value="Cobalamin-bd_sf"/>
</dbReference>
<dbReference type="PANTHER" id="PTHR30204">
    <property type="entry name" value="REDOX-CYCLING DRUG-SENSING TRANSCRIPTIONAL ACTIVATOR SOXR"/>
    <property type="match status" value="1"/>
</dbReference>
<proteinExistence type="predicted"/>
<feature type="domain" description="HTH merR-type" evidence="5">
    <location>
        <begin position="7"/>
        <end position="76"/>
    </location>
</feature>
<name>A0A4Q0P414_9FLAO</name>
<dbReference type="Gene3D" id="1.10.1240.10">
    <property type="entry name" value="Methionine synthase domain"/>
    <property type="match status" value="1"/>
</dbReference>
<dbReference type="CDD" id="cd01104">
    <property type="entry name" value="HTH_MlrA-CarA"/>
    <property type="match status" value="1"/>
</dbReference>
<evidence type="ECO:0000313" key="7">
    <source>
        <dbReference type="Proteomes" id="UP000289238"/>
    </source>
</evidence>
<keyword evidence="7" id="KW-1185">Reference proteome</keyword>
<dbReference type="Proteomes" id="UP000289238">
    <property type="component" value="Unassembled WGS sequence"/>
</dbReference>
<evidence type="ECO:0000256" key="2">
    <source>
        <dbReference type="ARBA" id="ARBA00023015"/>
    </source>
</evidence>
<evidence type="ECO:0000313" key="6">
    <source>
        <dbReference type="EMBL" id="RXG20808.1"/>
    </source>
</evidence>
<evidence type="ECO:0000259" key="5">
    <source>
        <dbReference type="PROSITE" id="PS50937"/>
    </source>
</evidence>
<keyword evidence="4" id="KW-0804">Transcription</keyword>
<keyword evidence="3" id="KW-0238">DNA-binding</keyword>
<comment type="caution">
    <text evidence="6">The sequence shown here is derived from an EMBL/GenBank/DDBJ whole genome shotgun (WGS) entry which is preliminary data.</text>
</comment>
<dbReference type="Pfam" id="PF13411">
    <property type="entry name" value="MerR_1"/>
    <property type="match status" value="1"/>
</dbReference>
<dbReference type="InterPro" id="IPR000551">
    <property type="entry name" value="MerR-type_HTH_dom"/>
</dbReference>
<evidence type="ECO:0000256" key="3">
    <source>
        <dbReference type="ARBA" id="ARBA00023125"/>
    </source>
</evidence>
<sequence>MNAVKTSFSIKDLECLSGIKAHTIRIWERRYNLLKPERSATNIRYYSLPDLTKLLNVAFLLDHDYKISKIAENSSEEIGNLVATIVEDSDFGCNANARNSFKIAMMNFDQKLFTKTYNGLLETYSFREIFFQIFIPLLEEIGLLWQAGVVNPAHEHFISNLIKQKILLLIERTDATESINTSKTFILFLPENEIHDLGLMYLNYEIVSKGYKCIYLGQSIPTESLKYLVNNQTNACYVSYLTVKPSEISVSKFAQDFNTDLENEDAPLFLLGRLVQNADTDQLPSNVKLIKSIAAFRELL</sequence>
<dbReference type="GO" id="GO:0003700">
    <property type="term" value="F:DNA-binding transcription factor activity"/>
    <property type="evidence" value="ECO:0007669"/>
    <property type="project" value="InterPro"/>
</dbReference>
<protein>
    <submittedName>
        <fullName evidence="6">B12 binding protein</fullName>
    </submittedName>
</protein>